<evidence type="ECO:0000313" key="2">
    <source>
        <dbReference type="Proteomes" id="UP001472677"/>
    </source>
</evidence>
<dbReference type="PANTHER" id="PTHR31065:SF41">
    <property type="entry name" value="PLATZ TRANSCRIPTION FACTOR FAMILY PROTEIN"/>
    <property type="match status" value="1"/>
</dbReference>
<comment type="caution">
    <text evidence="1">The sequence shown here is derived from an EMBL/GenBank/DDBJ whole genome shotgun (WGS) entry which is preliminary data.</text>
</comment>
<dbReference type="EMBL" id="JBBPBM010000984">
    <property type="protein sequence ID" value="KAK8488650.1"/>
    <property type="molecule type" value="Genomic_DNA"/>
</dbReference>
<dbReference type="PANTHER" id="PTHR31065">
    <property type="entry name" value="PLATZ TRANSCRIPTION FACTOR FAMILY PROTEIN"/>
    <property type="match status" value="1"/>
</dbReference>
<dbReference type="InterPro" id="IPR006734">
    <property type="entry name" value="PLATZ"/>
</dbReference>
<protein>
    <submittedName>
        <fullName evidence="1">Uncharacterized protein</fullName>
    </submittedName>
</protein>
<proteinExistence type="predicted"/>
<evidence type="ECO:0000313" key="1">
    <source>
        <dbReference type="EMBL" id="KAK8488650.1"/>
    </source>
</evidence>
<name>A0ABR2A6L6_9ROSI</name>
<dbReference type="Proteomes" id="UP001472677">
    <property type="component" value="Unassembled WGS sequence"/>
</dbReference>
<keyword evidence="2" id="KW-1185">Reference proteome</keyword>
<reference evidence="1 2" key="1">
    <citation type="journal article" date="2024" name="G3 (Bethesda)">
        <title>Genome assembly of Hibiscus sabdariffa L. provides insights into metabolisms of medicinal natural products.</title>
        <authorList>
            <person name="Kim T."/>
        </authorList>
    </citation>
    <scope>NUCLEOTIDE SEQUENCE [LARGE SCALE GENOMIC DNA]</scope>
    <source>
        <strain evidence="1">TK-2024</strain>
        <tissue evidence="1">Old leaves</tissue>
    </source>
</reference>
<organism evidence="1 2">
    <name type="scientific">Hibiscus sabdariffa</name>
    <name type="common">roselle</name>
    <dbReference type="NCBI Taxonomy" id="183260"/>
    <lineage>
        <taxon>Eukaryota</taxon>
        <taxon>Viridiplantae</taxon>
        <taxon>Streptophyta</taxon>
        <taxon>Embryophyta</taxon>
        <taxon>Tracheophyta</taxon>
        <taxon>Spermatophyta</taxon>
        <taxon>Magnoliopsida</taxon>
        <taxon>eudicotyledons</taxon>
        <taxon>Gunneridae</taxon>
        <taxon>Pentapetalae</taxon>
        <taxon>rosids</taxon>
        <taxon>malvids</taxon>
        <taxon>Malvales</taxon>
        <taxon>Malvaceae</taxon>
        <taxon>Malvoideae</taxon>
        <taxon>Hibiscus</taxon>
    </lineage>
</organism>
<dbReference type="Pfam" id="PF04640">
    <property type="entry name" value="PLATZ"/>
    <property type="match status" value="1"/>
</dbReference>
<accession>A0ABR2A6L6</accession>
<sequence length="179" mass="20325">MGCGFYIKQKKRDWLTTLLETDFFGPCFDHQNLRKMCFASIVELGFANTTYKINGEKAVHLSPRPQAKDAKPSTKSKTGAACEVCGRYLQDPPNRFCSIACKVSAVDLKPKDQSDKLEFPVQEFPHHLSWKDNQNSEEKQSSFSSTDVSEETKMWVSTSLKPRKGMNKRKGIPHRSPFS</sequence>
<gene>
    <name evidence="1" type="ORF">V6N12_041708</name>
</gene>